<dbReference type="AlphaFoldDB" id="A0A8H3GSD3"/>
<dbReference type="Proteomes" id="UP000663846">
    <property type="component" value="Unassembled WGS sequence"/>
</dbReference>
<gene>
    <name evidence="1" type="ORF">RDB_LOCUS163351</name>
</gene>
<name>A0A8H3GSD3_9AGAM</name>
<organism evidence="1 2">
    <name type="scientific">Rhizoctonia solani</name>
    <dbReference type="NCBI Taxonomy" id="456999"/>
    <lineage>
        <taxon>Eukaryota</taxon>
        <taxon>Fungi</taxon>
        <taxon>Dikarya</taxon>
        <taxon>Basidiomycota</taxon>
        <taxon>Agaricomycotina</taxon>
        <taxon>Agaricomycetes</taxon>
        <taxon>Cantharellales</taxon>
        <taxon>Ceratobasidiaceae</taxon>
        <taxon>Rhizoctonia</taxon>
    </lineage>
</organism>
<evidence type="ECO:0000313" key="1">
    <source>
        <dbReference type="EMBL" id="CAE6463691.1"/>
    </source>
</evidence>
<evidence type="ECO:0000313" key="2">
    <source>
        <dbReference type="Proteomes" id="UP000663846"/>
    </source>
</evidence>
<dbReference type="EMBL" id="CAJMWS010000791">
    <property type="protein sequence ID" value="CAE6463691.1"/>
    <property type="molecule type" value="Genomic_DNA"/>
</dbReference>
<sequence length="105" mass="11726">MTIHNGLYKVSLKTNNNQLYLGLSRDPSPSNVHEGIQVIAGPESSTTIVEVRNVEGDRYELHLWYHSGLGIGYNTVQSLLGSQVTATSNALEWHIERGSRSNRYK</sequence>
<comment type="caution">
    <text evidence="1">The sequence shown here is derived from an EMBL/GenBank/DDBJ whole genome shotgun (WGS) entry which is preliminary data.</text>
</comment>
<accession>A0A8H3GSD3</accession>
<reference evidence="1" key="1">
    <citation type="submission" date="2021-01" db="EMBL/GenBank/DDBJ databases">
        <authorList>
            <person name="Kaushik A."/>
        </authorList>
    </citation>
    <scope>NUCLEOTIDE SEQUENCE</scope>
    <source>
        <strain evidence="1">AG1-1C</strain>
    </source>
</reference>
<protein>
    <submittedName>
        <fullName evidence="1">Uncharacterized protein</fullName>
    </submittedName>
</protein>
<proteinExistence type="predicted"/>